<evidence type="ECO:0000313" key="3">
    <source>
        <dbReference type="Proteomes" id="UP000321367"/>
    </source>
</evidence>
<evidence type="ECO:0000313" key="2">
    <source>
        <dbReference type="EMBL" id="TXD94265.1"/>
    </source>
</evidence>
<dbReference type="SUPFAM" id="SSF55729">
    <property type="entry name" value="Acyl-CoA N-acyltransferases (Nat)"/>
    <property type="match status" value="1"/>
</dbReference>
<dbReference type="InterPro" id="IPR051531">
    <property type="entry name" value="N-acetyltransferase"/>
</dbReference>
<name>A0A5C6ZZL2_9FLAO</name>
<comment type="caution">
    <text evidence="2">The sequence shown here is derived from an EMBL/GenBank/DDBJ whole genome shotgun (WGS) entry which is preliminary data.</text>
</comment>
<accession>A0A5C6ZZL2</accession>
<reference evidence="2 3" key="1">
    <citation type="submission" date="2019-08" db="EMBL/GenBank/DDBJ databases">
        <title>Genome sequence of Gillisia hiemivivida IC154 (type strain).</title>
        <authorList>
            <person name="Bowman J.P."/>
        </authorList>
    </citation>
    <scope>NUCLEOTIDE SEQUENCE [LARGE SCALE GENOMIC DNA]</scope>
    <source>
        <strain evidence="2 3">IC154</strain>
    </source>
</reference>
<feature type="domain" description="N-acetyltransferase" evidence="1">
    <location>
        <begin position="13"/>
        <end position="152"/>
    </location>
</feature>
<dbReference type="Pfam" id="PF13302">
    <property type="entry name" value="Acetyltransf_3"/>
    <property type="match status" value="1"/>
</dbReference>
<keyword evidence="2" id="KW-0808">Transferase</keyword>
<dbReference type="AlphaFoldDB" id="A0A5C6ZZL2"/>
<dbReference type="InterPro" id="IPR000182">
    <property type="entry name" value="GNAT_dom"/>
</dbReference>
<dbReference type="Proteomes" id="UP000321367">
    <property type="component" value="Unassembled WGS sequence"/>
</dbReference>
<proteinExistence type="predicted"/>
<protein>
    <submittedName>
        <fullName evidence="2">GNAT family N-acetyltransferase</fullName>
    </submittedName>
</protein>
<sequence>MKFKPFPQLKTERLVLRELLKSDWKRVSYLRTDPIVNQFVKRPNADTKEKAIDFIERTKLGIKNSETIQWTISLKNDFGMIGSICLWNFSEDRKTAEIGYDLDPIFHNTGIMNEAMTVVLKFGFNVLGFNKIEAFTQKNNEASTKLLRKNEFVLNTDRFDESNPKNIIFEKFNPSLGSNSPTK</sequence>
<evidence type="ECO:0000259" key="1">
    <source>
        <dbReference type="Pfam" id="PF13302"/>
    </source>
</evidence>
<dbReference type="GO" id="GO:0016747">
    <property type="term" value="F:acyltransferase activity, transferring groups other than amino-acyl groups"/>
    <property type="evidence" value="ECO:0007669"/>
    <property type="project" value="InterPro"/>
</dbReference>
<dbReference type="OrthoDB" id="9811523at2"/>
<gene>
    <name evidence="2" type="ORF">ES724_06340</name>
</gene>
<dbReference type="EMBL" id="VORY01000005">
    <property type="protein sequence ID" value="TXD94265.1"/>
    <property type="molecule type" value="Genomic_DNA"/>
</dbReference>
<dbReference type="InterPro" id="IPR016181">
    <property type="entry name" value="Acyl_CoA_acyltransferase"/>
</dbReference>
<dbReference type="RefSeq" id="WP_146931096.1">
    <property type="nucleotide sequence ID" value="NZ_CBCSHZ010000024.1"/>
</dbReference>
<dbReference type="PANTHER" id="PTHR43792">
    <property type="entry name" value="GNAT FAMILY, PUTATIVE (AFU_ORTHOLOGUE AFUA_3G00765)-RELATED-RELATED"/>
    <property type="match status" value="1"/>
</dbReference>
<dbReference type="Gene3D" id="3.40.630.30">
    <property type="match status" value="1"/>
</dbReference>
<keyword evidence="3" id="KW-1185">Reference proteome</keyword>
<organism evidence="2 3">
    <name type="scientific">Gillisia hiemivivida</name>
    <dbReference type="NCBI Taxonomy" id="291190"/>
    <lineage>
        <taxon>Bacteria</taxon>
        <taxon>Pseudomonadati</taxon>
        <taxon>Bacteroidota</taxon>
        <taxon>Flavobacteriia</taxon>
        <taxon>Flavobacteriales</taxon>
        <taxon>Flavobacteriaceae</taxon>
        <taxon>Gillisia</taxon>
    </lineage>
</organism>